<dbReference type="RefSeq" id="WP_354446617.1">
    <property type="nucleotide sequence ID" value="NZ_JBEPSH010000008.1"/>
</dbReference>
<feature type="chain" id="PRO_5045256832" evidence="2">
    <location>
        <begin position="32"/>
        <end position="330"/>
    </location>
</feature>
<dbReference type="Proteomes" id="UP001549320">
    <property type="component" value="Unassembled WGS sequence"/>
</dbReference>
<dbReference type="InterPro" id="IPR005064">
    <property type="entry name" value="BUG"/>
</dbReference>
<name>A0ABV2QD25_9BURK</name>
<sequence length="330" mass="34263">MKRLFTFGGTARLLGTLSAAMILAASPQAFADTAYPDRPVRVVVPYPAGGNTDIIAREVAKRLSVKLGQNFIIDNKPGANSIIGTEAVAKAAPDGYTLLVAIGAYANNFALYKKLPYARSDLAPVSQLTNTSLVLVTGRPGITSVKQLVTAGQDKNAPLTFASSGVGSAAHLLGERFARSSGMTSTQHVAYKGSSEAVSDLLAGRVGYMFDAVSAMGAHIKSGRLTALAVTGGSRSPLLPEAPSVREAGYPDMVAYAWSGLLAPAKTPKAIVDKLAATISEVLKDPELVAKLASISTDPVGSTPAEFDKFLISESDVNGKVIKALNISLD</sequence>
<evidence type="ECO:0000256" key="1">
    <source>
        <dbReference type="ARBA" id="ARBA00006987"/>
    </source>
</evidence>
<reference evidence="3 4" key="1">
    <citation type="submission" date="2024-06" db="EMBL/GenBank/DDBJ databases">
        <title>Sorghum-associated microbial communities from plants grown in Nebraska, USA.</title>
        <authorList>
            <person name="Schachtman D."/>
        </authorList>
    </citation>
    <scope>NUCLEOTIDE SEQUENCE [LARGE SCALE GENOMIC DNA]</scope>
    <source>
        <strain evidence="3 4">2709</strain>
    </source>
</reference>
<evidence type="ECO:0000313" key="4">
    <source>
        <dbReference type="Proteomes" id="UP001549320"/>
    </source>
</evidence>
<dbReference type="PANTHER" id="PTHR42928:SF5">
    <property type="entry name" value="BLR1237 PROTEIN"/>
    <property type="match status" value="1"/>
</dbReference>
<dbReference type="PIRSF" id="PIRSF017082">
    <property type="entry name" value="YflP"/>
    <property type="match status" value="1"/>
</dbReference>
<proteinExistence type="inferred from homology"/>
<comment type="similarity">
    <text evidence="1">Belongs to the UPF0065 (bug) family.</text>
</comment>
<keyword evidence="3" id="KW-0675">Receptor</keyword>
<evidence type="ECO:0000256" key="2">
    <source>
        <dbReference type="SAM" id="SignalP"/>
    </source>
</evidence>
<dbReference type="Pfam" id="PF03401">
    <property type="entry name" value="TctC"/>
    <property type="match status" value="1"/>
</dbReference>
<keyword evidence="2" id="KW-0732">Signal</keyword>
<dbReference type="SUPFAM" id="SSF53850">
    <property type="entry name" value="Periplasmic binding protein-like II"/>
    <property type="match status" value="1"/>
</dbReference>
<comment type="caution">
    <text evidence="3">The sequence shown here is derived from an EMBL/GenBank/DDBJ whole genome shotgun (WGS) entry which is preliminary data.</text>
</comment>
<dbReference type="Gene3D" id="3.40.190.150">
    <property type="entry name" value="Bordetella uptake gene, domain 1"/>
    <property type="match status" value="1"/>
</dbReference>
<organism evidence="3 4">
    <name type="scientific">Ottowia thiooxydans</name>
    <dbReference type="NCBI Taxonomy" id="219182"/>
    <lineage>
        <taxon>Bacteria</taxon>
        <taxon>Pseudomonadati</taxon>
        <taxon>Pseudomonadota</taxon>
        <taxon>Betaproteobacteria</taxon>
        <taxon>Burkholderiales</taxon>
        <taxon>Comamonadaceae</taxon>
        <taxon>Ottowia</taxon>
    </lineage>
</organism>
<feature type="signal peptide" evidence="2">
    <location>
        <begin position="1"/>
        <end position="31"/>
    </location>
</feature>
<dbReference type="Gene3D" id="3.40.190.10">
    <property type="entry name" value="Periplasmic binding protein-like II"/>
    <property type="match status" value="1"/>
</dbReference>
<protein>
    <submittedName>
        <fullName evidence="3">Tripartite-type tricarboxylate transporter receptor subunit TctC</fullName>
    </submittedName>
</protein>
<keyword evidence="4" id="KW-1185">Reference proteome</keyword>
<dbReference type="InterPro" id="IPR042100">
    <property type="entry name" value="Bug_dom1"/>
</dbReference>
<dbReference type="EMBL" id="JBEPSH010000008">
    <property type="protein sequence ID" value="MET4578942.1"/>
    <property type="molecule type" value="Genomic_DNA"/>
</dbReference>
<dbReference type="PANTHER" id="PTHR42928">
    <property type="entry name" value="TRICARBOXYLATE-BINDING PROTEIN"/>
    <property type="match status" value="1"/>
</dbReference>
<evidence type="ECO:0000313" key="3">
    <source>
        <dbReference type="EMBL" id="MET4578942.1"/>
    </source>
</evidence>
<dbReference type="CDD" id="cd13578">
    <property type="entry name" value="PBP2_Bug27"/>
    <property type="match status" value="1"/>
</dbReference>
<accession>A0ABV2QD25</accession>
<gene>
    <name evidence="3" type="ORF">ABIE13_004065</name>
</gene>